<dbReference type="Proteomes" id="UP001529272">
    <property type="component" value="Unassembled WGS sequence"/>
</dbReference>
<evidence type="ECO:0000313" key="3">
    <source>
        <dbReference type="Proteomes" id="UP001529272"/>
    </source>
</evidence>
<reference evidence="2" key="1">
    <citation type="submission" date="2023-06" db="EMBL/GenBank/DDBJ databases">
        <title>Itaconate inhibition of nontuberculous mycobacteria.</title>
        <authorList>
            <person name="Breen P."/>
            <person name="Zimbric M."/>
            <person name="Caverly L."/>
        </authorList>
    </citation>
    <scope>NUCLEOTIDE SEQUENCE</scope>
    <source>
        <strain evidence="2">FLAC1071</strain>
    </source>
</reference>
<evidence type="ECO:0000256" key="1">
    <source>
        <dbReference type="SAM" id="Phobius"/>
    </source>
</evidence>
<evidence type="ECO:0000313" key="2">
    <source>
        <dbReference type="EMBL" id="MDM3930119.1"/>
    </source>
</evidence>
<dbReference type="InterPro" id="IPR058714">
    <property type="entry name" value="LpqS"/>
</dbReference>
<keyword evidence="1" id="KW-0472">Membrane</keyword>
<sequence>MATIAAAVAMWVLAIAGHSTLRSESLASHAPQASTTPLGNVFVINVDHPHLIGGGSSGSHHEAFAATVLPNSPSTALAALGLVVAVVAIAALLAQHVVLAGRGPPRGFPAALTGQDLLTRFCLSRR</sequence>
<gene>
    <name evidence="2" type="ORF">QRB35_29675</name>
</gene>
<keyword evidence="1" id="KW-0812">Transmembrane</keyword>
<keyword evidence="3" id="KW-1185">Reference proteome</keyword>
<reference evidence="2" key="2">
    <citation type="submission" date="2023-06" db="EMBL/GenBank/DDBJ databases">
        <authorList>
            <person name="Spilker T."/>
        </authorList>
    </citation>
    <scope>NUCLEOTIDE SEQUENCE</scope>
    <source>
        <strain evidence="2">FLAC1071</strain>
    </source>
</reference>
<comment type="caution">
    <text evidence="2">The sequence shown here is derived from an EMBL/GenBank/DDBJ whole genome shotgun (WGS) entry which is preliminary data.</text>
</comment>
<feature type="transmembrane region" description="Helical" evidence="1">
    <location>
        <begin position="76"/>
        <end position="99"/>
    </location>
</feature>
<organism evidence="2 3">
    <name type="scientific">Mycobacterium intracellulare subsp. chimaera</name>
    <dbReference type="NCBI Taxonomy" id="222805"/>
    <lineage>
        <taxon>Bacteria</taxon>
        <taxon>Bacillati</taxon>
        <taxon>Actinomycetota</taxon>
        <taxon>Actinomycetes</taxon>
        <taxon>Mycobacteriales</taxon>
        <taxon>Mycobacteriaceae</taxon>
        <taxon>Mycobacterium</taxon>
        <taxon>Mycobacterium avium complex (MAC)</taxon>
    </lineage>
</organism>
<protein>
    <recommendedName>
        <fullName evidence="4">Lipoprotein LpqS</fullName>
    </recommendedName>
</protein>
<evidence type="ECO:0008006" key="4">
    <source>
        <dbReference type="Google" id="ProtNLM"/>
    </source>
</evidence>
<accession>A0ABT7PA10</accession>
<dbReference type="EMBL" id="JASZZX010000062">
    <property type="protein sequence ID" value="MDM3930119.1"/>
    <property type="molecule type" value="Genomic_DNA"/>
</dbReference>
<keyword evidence="1" id="KW-1133">Transmembrane helix</keyword>
<dbReference type="Pfam" id="PF26327">
    <property type="entry name" value="LpqS"/>
    <property type="match status" value="1"/>
</dbReference>
<name>A0ABT7PA10_MYCIT</name>
<dbReference type="RefSeq" id="WP_054585480.1">
    <property type="nucleotide sequence ID" value="NZ_CP012885.2"/>
</dbReference>
<proteinExistence type="predicted"/>